<dbReference type="SUPFAM" id="SSF51306">
    <property type="entry name" value="LexA/Signal peptidase"/>
    <property type="match status" value="1"/>
</dbReference>
<evidence type="ECO:0000256" key="4">
    <source>
        <dbReference type="ARBA" id="ARBA00022813"/>
    </source>
</evidence>
<evidence type="ECO:0000313" key="10">
    <source>
        <dbReference type="Proteomes" id="UP000507962"/>
    </source>
</evidence>
<evidence type="ECO:0000256" key="1">
    <source>
        <dbReference type="ARBA" id="ARBA00007484"/>
    </source>
</evidence>
<dbReference type="InterPro" id="IPR015927">
    <property type="entry name" value="Peptidase_S24_S26A/B/C"/>
</dbReference>
<keyword evidence="6" id="KW-0742">SOS response</keyword>
<keyword evidence="2" id="KW-0227">DNA damage</keyword>
<dbReference type="InterPro" id="IPR050077">
    <property type="entry name" value="LexA_repressor"/>
</dbReference>
<comment type="similarity">
    <text evidence="1 7">Belongs to the peptidase S24 family.</text>
</comment>
<keyword evidence="4 7" id="KW-0068">Autocatalytic cleavage</keyword>
<evidence type="ECO:0000256" key="6">
    <source>
        <dbReference type="ARBA" id="ARBA00023236"/>
    </source>
</evidence>
<reference evidence="9 10" key="1">
    <citation type="submission" date="2019-03" db="EMBL/GenBank/DDBJ databases">
        <authorList>
            <person name="Nijsse B."/>
        </authorList>
    </citation>
    <scope>NUCLEOTIDE SEQUENCE [LARGE SCALE GENOMIC DNA]</scope>
    <source>
        <strain evidence="9">Desulfoluna butyratoxydans MSL71</strain>
    </source>
</reference>
<sequence>MATVTFDPDCSMDLNLELIKRPASTFFMRAAGTSMTGAGIYPEDILIVDRSLEATDRKVIIAIVNGELTVKRLRLKDGRAFLVAENEGYPPIEITGHMEFAVWGVVTYVVHSV</sequence>
<name>A0A4U8YTC3_9BACT</name>
<keyword evidence="10" id="KW-1185">Reference proteome</keyword>
<evidence type="ECO:0000256" key="3">
    <source>
        <dbReference type="ARBA" id="ARBA00022801"/>
    </source>
</evidence>
<dbReference type="NCBIfam" id="NF007621">
    <property type="entry name" value="PRK10276.1"/>
    <property type="match status" value="1"/>
</dbReference>
<keyword evidence="5" id="KW-0234">DNA repair</keyword>
<dbReference type="PANTHER" id="PTHR33516">
    <property type="entry name" value="LEXA REPRESSOR"/>
    <property type="match status" value="1"/>
</dbReference>
<accession>A0A4U8YTC3</accession>
<gene>
    <name evidence="9" type="ORF">MSL71_49190</name>
</gene>
<dbReference type="GO" id="GO:0009432">
    <property type="term" value="P:SOS response"/>
    <property type="evidence" value="ECO:0007669"/>
    <property type="project" value="UniProtKB-KW"/>
</dbReference>
<evidence type="ECO:0000256" key="7">
    <source>
        <dbReference type="RuleBase" id="RU003991"/>
    </source>
</evidence>
<protein>
    <submittedName>
        <fullName evidence="9">Peptidase s24/s26a/s26b/s26c</fullName>
    </submittedName>
</protein>
<dbReference type="InterPro" id="IPR039418">
    <property type="entry name" value="LexA-like"/>
</dbReference>
<dbReference type="InterPro" id="IPR006197">
    <property type="entry name" value="Peptidase_S24_LexA"/>
</dbReference>
<proteinExistence type="inferred from homology"/>
<dbReference type="Pfam" id="PF00717">
    <property type="entry name" value="Peptidase_S24"/>
    <property type="match status" value="1"/>
</dbReference>
<dbReference type="GO" id="GO:0006281">
    <property type="term" value="P:DNA repair"/>
    <property type="evidence" value="ECO:0007669"/>
    <property type="project" value="UniProtKB-KW"/>
</dbReference>
<organism evidence="9 10">
    <name type="scientific">Desulfoluna butyratoxydans</name>
    <dbReference type="NCBI Taxonomy" id="231438"/>
    <lineage>
        <taxon>Bacteria</taxon>
        <taxon>Pseudomonadati</taxon>
        <taxon>Thermodesulfobacteriota</taxon>
        <taxon>Desulfobacteria</taxon>
        <taxon>Desulfobacterales</taxon>
        <taxon>Desulfolunaceae</taxon>
        <taxon>Desulfoluna</taxon>
    </lineage>
</organism>
<dbReference type="GO" id="GO:0016787">
    <property type="term" value="F:hydrolase activity"/>
    <property type="evidence" value="ECO:0007669"/>
    <property type="project" value="UniProtKB-KW"/>
</dbReference>
<evidence type="ECO:0000259" key="8">
    <source>
        <dbReference type="Pfam" id="PF00717"/>
    </source>
</evidence>
<dbReference type="AlphaFoldDB" id="A0A4U8YTC3"/>
<evidence type="ECO:0000256" key="5">
    <source>
        <dbReference type="ARBA" id="ARBA00023204"/>
    </source>
</evidence>
<dbReference type="GO" id="GO:0006355">
    <property type="term" value="P:regulation of DNA-templated transcription"/>
    <property type="evidence" value="ECO:0007669"/>
    <property type="project" value="InterPro"/>
</dbReference>
<dbReference type="PANTHER" id="PTHR33516:SF2">
    <property type="entry name" value="LEXA REPRESSOR-RELATED"/>
    <property type="match status" value="1"/>
</dbReference>
<dbReference type="RefSeq" id="WP_180146643.1">
    <property type="nucleotide sequence ID" value="NZ_CAADHO010000015.1"/>
</dbReference>
<dbReference type="PRINTS" id="PR00726">
    <property type="entry name" value="LEXASERPTASE"/>
</dbReference>
<dbReference type="Gene3D" id="2.10.109.10">
    <property type="entry name" value="Umud Fragment, subunit A"/>
    <property type="match status" value="1"/>
</dbReference>
<dbReference type="InterPro" id="IPR036286">
    <property type="entry name" value="LexA/Signal_pep-like_sf"/>
</dbReference>
<evidence type="ECO:0000313" key="9">
    <source>
        <dbReference type="EMBL" id="VFQ47230.1"/>
    </source>
</evidence>
<dbReference type="Proteomes" id="UP000507962">
    <property type="component" value="Unassembled WGS sequence"/>
</dbReference>
<dbReference type="CDD" id="cd06529">
    <property type="entry name" value="S24_LexA-like"/>
    <property type="match status" value="1"/>
</dbReference>
<dbReference type="EMBL" id="CAADHO010000015">
    <property type="protein sequence ID" value="VFQ47230.1"/>
    <property type="molecule type" value="Genomic_DNA"/>
</dbReference>
<feature type="domain" description="Peptidase S24/S26A/S26B/S26C" evidence="8">
    <location>
        <begin position="12"/>
        <end position="106"/>
    </location>
</feature>
<dbReference type="GO" id="GO:0003677">
    <property type="term" value="F:DNA binding"/>
    <property type="evidence" value="ECO:0007669"/>
    <property type="project" value="InterPro"/>
</dbReference>
<evidence type="ECO:0000256" key="2">
    <source>
        <dbReference type="ARBA" id="ARBA00022763"/>
    </source>
</evidence>
<keyword evidence="3 7" id="KW-0378">Hydrolase</keyword>